<dbReference type="PIRSF" id="PIRSF005419">
    <property type="entry name" value="FlhA"/>
    <property type="match status" value="1"/>
</dbReference>
<dbReference type="InterPro" id="IPR001712">
    <property type="entry name" value="T3SS_FHIPEP"/>
</dbReference>
<sequence>MARLQNLLGPRGAIVGAMGAPIAIMMILAMMVLPLPPFALDLFFTFNIAMAIMVMMVASQMVRPLDFAAFPTVLLITTLLRLSLNVASTRVVLMEGHTGAGAAGQVIESFGHFLIGGNFAVGLIVFAILVVINFIVVTKGAERIAEVGARFTLDAMPGKQMAVDADLSAGLIDEKEAKRRRAELGDEADFFGAMDGASKFVRGDAIAGILILFINIIGGFVIGVAQHGLSAGQAADSYILLAVGDALVAQIPALLISVSSALVVSRVGKDKDVGQMIGKQVFGSTKAVAITAGVVFVLGLIPGMPHLVFLIIAGGLGYLAYWMHEKAAQAKAAEAAKPAVPTPGAPNPDAEASWDDLVPVDTLGLEVGYRLISLVDKSREGDLLSRIKGVRRKFAQEVGFLPPSVHIRDNLELRPSQYRVTLRGAVIGEAEAYPGMWLAINPGHATQKLIGTQTTDPAFGLPAVWIEDRQREMAQMAGFTVVDCSTVVATHLSHLLQVHAARLLGRVETQQLVDHLTKQAPQLIEDVIPKMINVATLQRVLQFLLEEGVHIRDMRSIVESLAENAAQVNNDPAELARRIRIHIAPAIVQQIYGPAKELDVIALEPELERLVTQALNSPHGAALDPGVADTLARSAAQTAQSQEDRGLPACLLVPDLIRAPLARLLKRAAPRLKVLGHSEIPETHTIRIGSIIGGTA</sequence>
<evidence type="ECO:0000256" key="6">
    <source>
        <dbReference type="ARBA" id="ARBA00023136"/>
    </source>
</evidence>
<comment type="subcellular location">
    <subcellularLocation>
        <location evidence="1 7">Cell membrane</location>
        <topology evidence="1 7">Multi-pass membrane protein</topology>
    </subcellularLocation>
</comment>
<evidence type="ECO:0000256" key="3">
    <source>
        <dbReference type="ARBA" id="ARBA00022475"/>
    </source>
</evidence>
<keyword evidence="8" id="KW-0282">Flagellum</keyword>
<comment type="function">
    <text evidence="7">Required for formation of the rod structure of the flagellar apparatus. Together with FliI and FliH, may constitute the export apparatus of flagellin.</text>
</comment>
<evidence type="ECO:0000313" key="9">
    <source>
        <dbReference type="Proteomes" id="UP001064933"/>
    </source>
</evidence>
<dbReference type="Proteomes" id="UP001064933">
    <property type="component" value="Chromosome"/>
</dbReference>
<keyword evidence="7" id="KW-1005">Bacterial flagellum biogenesis</keyword>
<dbReference type="NCBIfam" id="TIGR01398">
    <property type="entry name" value="FlhA"/>
    <property type="match status" value="1"/>
</dbReference>
<dbReference type="Gene3D" id="3.40.30.60">
    <property type="entry name" value="FHIPEP family, domain 1"/>
    <property type="match status" value="1"/>
</dbReference>
<feature type="transmembrane region" description="Helical" evidence="7">
    <location>
        <begin position="205"/>
        <end position="226"/>
    </location>
</feature>
<keyword evidence="9" id="KW-1185">Reference proteome</keyword>
<evidence type="ECO:0000256" key="4">
    <source>
        <dbReference type="ARBA" id="ARBA00022692"/>
    </source>
</evidence>
<evidence type="ECO:0000256" key="7">
    <source>
        <dbReference type="RuleBase" id="RU364093"/>
    </source>
</evidence>
<feature type="transmembrane region" description="Helical" evidence="7">
    <location>
        <begin position="65"/>
        <end position="84"/>
    </location>
</feature>
<dbReference type="PANTHER" id="PTHR30161:SF1">
    <property type="entry name" value="FLAGELLAR BIOSYNTHESIS PROTEIN FLHA-RELATED"/>
    <property type="match status" value="1"/>
</dbReference>
<evidence type="ECO:0000313" key="8">
    <source>
        <dbReference type="EMBL" id="UXH80832.1"/>
    </source>
</evidence>
<evidence type="ECO:0000256" key="1">
    <source>
        <dbReference type="ARBA" id="ARBA00004651"/>
    </source>
</evidence>
<feature type="transmembrane region" description="Helical" evidence="7">
    <location>
        <begin position="238"/>
        <end position="264"/>
    </location>
</feature>
<dbReference type="EMBL" id="CP104562">
    <property type="protein sequence ID" value="UXH80832.1"/>
    <property type="molecule type" value="Genomic_DNA"/>
</dbReference>
<dbReference type="PANTHER" id="PTHR30161">
    <property type="entry name" value="FLAGELLAR EXPORT PROTEIN, MEMBRANE FLHA SUBUNIT-RELATED"/>
    <property type="match status" value="1"/>
</dbReference>
<feature type="transmembrane region" description="Helical" evidence="7">
    <location>
        <begin position="285"/>
        <end position="301"/>
    </location>
</feature>
<keyword evidence="8" id="KW-0966">Cell projection</keyword>
<organism evidence="8 9">
    <name type="scientific">Roseateles amylovorans</name>
    <dbReference type="NCBI Taxonomy" id="2978473"/>
    <lineage>
        <taxon>Bacteria</taxon>
        <taxon>Pseudomonadati</taxon>
        <taxon>Pseudomonadota</taxon>
        <taxon>Betaproteobacteria</taxon>
        <taxon>Burkholderiales</taxon>
        <taxon>Sphaerotilaceae</taxon>
        <taxon>Roseateles</taxon>
    </lineage>
</organism>
<keyword evidence="3 7" id="KW-1003">Cell membrane</keyword>
<proteinExistence type="inferred from homology"/>
<accession>A0ABY6B6M7</accession>
<dbReference type="InterPro" id="IPR006301">
    <property type="entry name" value="FlhA"/>
</dbReference>
<protein>
    <recommendedName>
        <fullName evidence="7">Flagellar biosynthesis protein FlhA</fullName>
    </recommendedName>
</protein>
<keyword evidence="6 7" id="KW-0472">Membrane</keyword>
<dbReference type="Pfam" id="PF00771">
    <property type="entry name" value="FHIPEP"/>
    <property type="match status" value="1"/>
</dbReference>
<evidence type="ECO:0000256" key="2">
    <source>
        <dbReference type="ARBA" id="ARBA00008835"/>
    </source>
</evidence>
<dbReference type="InterPro" id="IPR042194">
    <property type="entry name" value="FHIPEP_1"/>
</dbReference>
<comment type="similarity">
    <text evidence="2 7">Belongs to the FHIPEP (flagella/HR/invasion proteins export pore) family.</text>
</comment>
<dbReference type="PRINTS" id="PR00949">
    <property type="entry name" value="TYPE3IMAPROT"/>
</dbReference>
<dbReference type="InterPro" id="IPR042193">
    <property type="entry name" value="FHIPEP_3"/>
</dbReference>
<keyword evidence="7" id="KW-1006">Bacterial flagellum protein export</keyword>
<keyword evidence="7" id="KW-0653">Protein transport</keyword>
<feature type="transmembrane region" description="Helical" evidence="7">
    <location>
        <begin position="12"/>
        <end position="32"/>
    </location>
</feature>
<gene>
    <name evidence="7 8" type="primary">flhA</name>
    <name evidence="8" type="ORF">N4261_07960</name>
</gene>
<evidence type="ECO:0000256" key="5">
    <source>
        <dbReference type="ARBA" id="ARBA00022989"/>
    </source>
</evidence>
<keyword evidence="4 7" id="KW-0812">Transmembrane</keyword>
<keyword evidence="8" id="KW-0969">Cilium</keyword>
<feature type="transmembrane region" description="Helical" evidence="7">
    <location>
        <begin position="113"/>
        <end position="136"/>
    </location>
</feature>
<keyword evidence="7" id="KW-0813">Transport</keyword>
<dbReference type="InterPro" id="IPR042196">
    <property type="entry name" value="FHIPEP_4"/>
</dbReference>
<dbReference type="Gene3D" id="1.10.8.540">
    <property type="entry name" value="FHIPEP family, domain 3"/>
    <property type="match status" value="1"/>
</dbReference>
<feature type="transmembrane region" description="Helical" evidence="7">
    <location>
        <begin position="38"/>
        <end position="58"/>
    </location>
</feature>
<dbReference type="Gene3D" id="3.40.50.12790">
    <property type="entry name" value="FHIPEP family, domain 4"/>
    <property type="match status" value="1"/>
</dbReference>
<reference evidence="8" key="1">
    <citation type="submission" date="2022-10" db="EMBL/GenBank/DDBJ databases">
        <title>Characterization and whole genome sequencing of a new Roseateles species, isolated from fresh water.</title>
        <authorList>
            <person name="Guliayeva D.Y."/>
            <person name="Akhremchuk A.E."/>
            <person name="Sikolenko M.A."/>
            <person name="Valentovich L.N."/>
            <person name="Sidarenka A.V."/>
        </authorList>
    </citation>
    <scope>NUCLEOTIDE SEQUENCE</scope>
    <source>
        <strain evidence="8">BIM B-1768</strain>
    </source>
</reference>
<name>A0ABY6B6M7_9BURK</name>
<keyword evidence="5 7" id="KW-1133">Transmembrane helix</keyword>